<feature type="compositionally biased region" description="Low complexity" evidence="8">
    <location>
        <begin position="823"/>
        <end position="834"/>
    </location>
</feature>
<dbReference type="Proteomes" id="UP000662074">
    <property type="component" value="Unassembled WGS sequence"/>
</dbReference>
<reference evidence="13" key="1">
    <citation type="journal article" date="2014" name="Int. J. Syst. Evol. Microbiol.">
        <title>Complete genome sequence of Corynebacterium casei LMG S-19264T (=DSM 44701T), isolated from a smear-ripened cheese.</title>
        <authorList>
            <consortium name="US DOE Joint Genome Institute (JGI-PGF)"/>
            <person name="Walter F."/>
            <person name="Albersmeier A."/>
            <person name="Kalinowski J."/>
            <person name="Ruckert C."/>
        </authorList>
    </citation>
    <scope>NUCLEOTIDE SEQUENCE</scope>
    <source>
        <strain evidence="13">CCM 8711</strain>
    </source>
</reference>
<feature type="region of interest" description="Disordered" evidence="8">
    <location>
        <begin position="800"/>
        <end position="834"/>
    </location>
</feature>
<dbReference type="Gene3D" id="1.10.287.1260">
    <property type="match status" value="1"/>
</dbReference>
<evidence type="ECO:0000259" key="11">
    <source>
        <dbReference type="Pfam" id="PF00924"/>
    </source>
</evidence>
<dbReference type="PANTHER" id="PTHR30347:SF1">
    <property type="entry name" value="MECHANOSENSITIVE CHANNEL MSCK"/>
    <property type="match status" value="1"/>
</dbReference>
<feature type="domain" description="Mechanosensitive ion channel MscS C-terminal" evidence="12">
    <location>
        <begin position="716"/>
        <end position="799"/>
    </location>
</feature>
<dbReference type="Pfam" id="PF21082">
    <property type="entry name" value="MS_channel_3rd"/>
    <property type="match status" value="1"/>
</dbReference>
<proteinExistence type="inferred from homology"/>
<dbReference type="InterPro" id="IPR011014">
    <property type="entry name" value="MscS_channel_TM-2"/>
</dbReference>
<evidence type="ECO:0000259" key="12">
    <source>
        <dbReference type="Pfam" id="PF21082"/>
    </source>
</evidence>
<evidence type="ECO:0008006" key="15">
    <source>
        <dbReference type="Google" id="ProtNLM"/>
    </source>
</evidence>
<feature type="chain" id="PRO_5037089445" description="Mechanosensitive ion channel" evidence="10">
    <location>
        <begin position="27"/>
        <end position="834"/>
    </location>
</feature>
<keyword evidence="5 9" id="KW-1133">Transmembrane helix</keyword>
<evidence type="ECO:0000256" key="5">
    <source>
        <dbReference type="ARBA" id="ARBA00022989"/>
    </source>
</evidence>
<evidence type="ECO:0000256" key="9">
    <source>
        <dbReference type="SAM" id="Phobius"/>
    </source>
</evidence>
<feature type="transmembrane region" description="Helical" evidence="9">
    <location>
        <begin position="460"/>
        <end position="483"/>
    </location>
</feature>
<dbReference type="Gene3D" id="3.30.70.100">
    <property type="match status" value="1"/>
</dbReference>
<feature type="transmembrane region" description="Helical" evidence="9">
    <location>
        <begin position="396"/>
        <end position="413"/>
    </location>
</feature>
<organism evidence="13 14">
    <name type="scientific">Mucilaginibacter galii</name>
    <dbReference type="NCBI Taxonomy" id="2005073"/>
    <lineage>
        <taxon>Bacteria</taxon>
        <taxon>Pseudomonadati</taxon>
        <taxon>Bacteroidota</taxon>
        <taxon>Sphingobacteriia</taxon>
        <taxon>Sphingobacteriales</taxon>
        <taxon>Sphingobacteriaceae</taxon>
        <taxon>Mucilaginibacter</taxon>
    </lineage>
</organism>
<evidence type="ECO:0000313" key="13">
    <source>
        <dbReference type="EMBL" id="GGI51512.1"/>
    </source>
</evidence>
<comment type="similarity">
    <text evidence="2">Belongs to the MscS (TC 1.A.23) family.</text>
</comment>
<dbReference type="InterPro" id="IPR006685">
    <property type="entry name" value="MscS_channel_2nd"/>
</dbReference>
<evidence type="ECO:0000256" key="2">
    <source>
        <dbReference type="ARBA" id="ARBA00008017"/>
    </source>
</evidence>
<evidence type="ECO:0000256" key="7">
    <source>
        <dbReference type="SAM" id="Coils"/>
    </source>
</evidence>
<dbReference type="InterPro" id="IPR052702">
    <property type="entry name" value="MscS-like_channel"/>
</dbReference>
<protein>
    <recommendedName>
        <fullName evidence="15">Mechanosensitive ion channel</fullName>
    </recommendedName>
</protein>
<dbReference type="InterPro" id="IPR011066">
    <property type="entry name" value="MscS_channel_C_sf"/>
</dbReference>
<sequence>MRKNFLIRILTLSFFIGLAFSTESQAQSKTKRARTVSDSLRAAILRRDSMMRYYRTSDTSTNNLLQRIEYYTLSFNQISTRLGKGLDTTEISAQLPRTEKLNTVVRNLIVRDRSGTLRYLYAIRDILNKQQDRLDIWQDKLKEINEKLADIDEQINQIGKDSIFRIFPADSTLRLTFLQQRSSIELKAQKLDELNKKALLRIGLMQNRVTSAYISIIEEKDLINTKIRNFSINSLNCEYGYIWAMTPAHGTTFVSSFERTLNMNMRLFNLLNGESYMHLVSLMILVGFFCWVFFNRRKIIKTKKGAKDILEQTNYISIYPVAVSFLVASLIMPYLYDQPPMVFLESIFIVTMICLLYLTRKTCPLPPFKYLRLLFWLTVVFSISNLFIEVSNVDRIVFLLLTAATVWITYRFVNQLDTTHESYIPYSRFALWALIVLEVIASVLNIAGRFSLSKIIGVTALYNFWLAISLYYFVQILVQSLFLQLEANKVDKDSISSYLDFKLLQGKFKSIINIIAIVMWVVILLQNLSVEDGVFDLAGSFLNQSRKLGGTLFTFGSIIIFVGVIWLASILARVITYFYDFAGQHRATTSAQRKTRTSLLLIRIGIFSVGFLLAVGASGFPLDKITIIISALGVGVGFGLQNIVNNLVSGLILAFEKPVQVGDVIEVANHSGTIKEIGIRSSKISTGNGAEIIIPNGDLISQHVINWTLSDNNRQVELSISVAHGCDVDQVKNILRKVMAYREDIMLNPEPMVFLDTLTQTAVNFKVQFWAADISMWQQLKSRVLSSIYKAFENEGIEMPPPKQEVFVQLPNSDAPTPEGTTPPANENPLNPNP</sequence>
<comment type="caution">
    <text evidence="13">The sequence shown here is derived from an EMBL/GenBank/DDBJ whole genome shotgun (WGS) entry which is preliminary data.</text>
</comment>
<dbReference type="PANTHER" id="PTHR30347">
    <property type="entry name" value="POTASSIUM CHANNEL RELATED"/>
    <property type="match status" value="1"/>
</dbReference>
<evidence type="ECO:0000256" key="8">
    <source>
        <dbReference type="SAM" id="MobiDB-lite"/>
    </source>
</evidence>
<feature type="transmembrane region" description="Helical" evidence="9">
    <location>
        <begin position="625"/>
        <end position="644"/>
    </location>
</feature>
<dbReference type="InterPro" id="IPR023408">
    <property type="entry name" value="MscS_beta-dom_sf"/>
</dbReference>
<keyword evidence="10" id="KW-0732">Signal</keyword>
<dbReference type="EMBL" id="BMDO01000007">
    <property type="protein sequence ID" value="GGI51512.1"/>
    <property type="molecule type" value="Genomic_DNA"/>
</dbReference>
<dbReference type="SUPFAM" id="SSF82689">
    <property type="entry name" value="Mechanosensitive channel protein MscS (YggB), C-terminal domain"/>
    <property type="match status" value="1"/>
</dbReference>
<feature type="transmembrane region" description="Helical" evidence="9">
    <location>
        <begin position="550"/>
        <end position="579"/>
    </location>
</feature>
<evidence type="ECO:0000256" key="4">
    <source>
        <dbReference type="ARBA" id="ARBA00022692"/>
    </source>
</evidence>
<feature type="coiled-coil region" evidence="7">
    <location>
        <begin position="127"/>
        <end position="161"/>
    </location>
</feature>
<feature type="transmembrane region" description="Helical" evidence="9">
    <location>
        <begin position="341"/>
        <end position="358"/>
    </location>
</feature>
<feature type="transmembrane region" description="Helical" evidence="9">
    <location>
        <begin position="315"/>
        <end position="335"/>
    </location>
</feature>
<dbReference type="InterPro" id="IPR010920">
    <property type="entry name" value="LSM_dom_sf"/>
</dbReference>
<keyword evidence="6 9" id="KW-0472">Membrane</keyword>
<feature type="transmembrane region" description="Helical" evidence="9">
    <location>
        <begin position="370"/>
        <end position="390"/>
    </location>
</feature>
<comment type="subcellular location">
    <subcellularLocation>
        <location evidence="1">Cell membrane</location>
        <topology evidence="1">Multi-pass membrane protein</topology>
    </subcellularLocation>
</comment>
<feature type="transmembrane region" description="Helical" evidence="9">
    <location>
        <begin position="429"/>
        <end position="448"/>
    </location>
</feature>
<dbReference type="Pfam" id="PF00924">
    <property type="entry name" value="MS_channel_2nd"/>
    <property type="match status" value="1"/>
</dbReference>
<accession>A0A917JBH5</accession>
<keyword evidence="4 9" id="KW-0812">Transmembrane</keyword>
<evidence type="ECO:0000256" key="1">
    <source>
        <dbReference type="ARBA" id="ARBA00004651"/>
    </source>
</evidence>
<dbReference type="SUPFAM" id="SSF82861">
    <property type="entry name" value="Mechanosensitive channel protein MscS (YggB), transmembrane region"/>
    <property type="match status" value="1"/>
</dbReference>
<feature type="transmembrane region" description="Helical" evidence="9">
    <location>
        <begin position="276"/>
        <end position="294"/>
    </location>
</feature>
<dbReference type="AlphaFoldDB" id="A0A917JBH5"/>
<keyword evidence="3" id="KW-1003">Cell membrane</keyword>
<dbReference type="InterPro" id="IPR049278">
    <property type="entry name" value="MS_channel_C"/>
</dbReference>
<evidence type="ECO:0000256" key="10">
    <source>
        <dbReference type="SAM" id="SignalP"/>
    </source>
</evidence>
<dbReference type="Gene3D" id="2.30.30.60">
    <property type="match status" value="1"/>
</dbReference>
<evidence type="ECO:0000313" key="14">
    <source>
        <dbReference type="Proteomes" id="UP000662074"/>
    </source>
</evidence>
<evidence type="ECO:0000256" key="3">
    <source>
        <dbReference type="ARBA" id="ARBA00022475"/>
    </source>
</evidence>
<feature type="transmembrane region" description="Helical" evidence="9">
    <location>
        <begin position="600"/>
        <end position="619"/>
    </location>
</feature>
<dbReference type="SUPFAM" id="SSF50182">
    <property type="entry name" value="Sm-like ribonucleoproteins"/>
    <property type="match status" value="1"/>
</dbReference>
<feature type="transmembrane region" description="Helical" evidence="9">
    <location>
        <begin position="511"/>
        <end position="530"/>
    </location>
</feature>
<feature type="domain" description="Mechanosensitive ion channel MscS" evidence="11">
    <location>
        <begin position="642"/>
        <end position="708"/>
    </location>
</feature>
<feature type="signal peptide" evidence="10">
    <location>
        <begin position="1"/>
        <end position="26"/>
    </location>
</feature>
<name>A0A917JBH5_9SPHI</name>
<gene>
    <name evidence="13" type="ORF">GCM10011425_27240</name>
</gene>
<keyword evidence="7" id="KW-0175">Coiled coil</keyword>
<dbReference type="RefSeq" id="WP_188417620.1">
    <property type="nucleotide sequence ID" value="NZ_BMDO01000007.1"/>
</dbReference>
<keyword evidence="14" id="KW-1185">Reference proteome</keyword>
<reference evidence="13" key="2">
    <citation type="submission" date="2020-09" db="EMBL/GenBank/DDBJ databases">
        <authorList>
            <person name="Sun Q."/>
            <person name="Sedlacek I."/>
        </authorList>
    </citation>
    <scope>NUCLEOTIDE SEQUENCE</scope>
    <source>
        <strain evidence="13">CCM 8711</strain>
    </source>
</reference>
<dbReference type="GO" id="GO:0005886">
    <property type="term" value="C:plasma membrane"/>
    <property type="evidence" value="ECO:0007669"/>
    <property type="project" value="UniProtKB-SubCell"/>
</dbReference>
<evidence type="ECO:0000256" key="6">
    <source>
        <dbReference type="ARBA" id="ARBA00023136"/>
    </source>
</evidence>
<dbReference type="GO" id="GO:0008381">
    <property type="term" value="F:mechanosensitive monoatomic ion channel activity"/>
    <property type="evidence" value="ECO:0007669"/>
    <property type="project" value="UniProtKB-ARBA"/>
</dbReference>